<dbReference type="RefSeq" id="WP_007484431.1">
    <property type="nucleotide sequence ID" value="NZ_JH724314.1"/>
</dbReference>
<keyword evidence="3" id="KW-1185">Reference proteome</keyword>
<accession>I8XP99</accession>
<dbReference type="STRING" id="997884.HMPREF1068_01424"/>
<evidence type="ECO:0000259" key="1">
    <source>
        <dbReference type="Pfam" id="PF00534"/>
    </source>
</evidence>
<gene>
    <name evidence="2" type="ORF">HMPREF1068_01424</name>
</gene>
<dbReference type="Proteomes" id="UP000003089">
    <property type="component" value="Unassembled WGS sequence"/>
</dbReference>
<dbReference type="HOGENOM" id="CLU_777686_0_0_10"/>
<organism evidence="2 3">
    <name type="scientific">Bacteroides nordii CL02T12C05</name>
    <dbReference type="NCBI Taxonomy" id="997884"/>
    <lineage>
        <taxon>Bacteria</taxon>
        <taxon>Pseudomonadati</taxon>
        <taxon>Bacteroidota</taxon>
        <taxon>Bacteroidia</taxon>
        <taxon>Bacteroidales</taxon>
        <taxon>Bacteroidaceae</taxon>
        <taxon>Bacteroides</taxon>
    </lineage>
</organism>
<evidence type="ECO:0000313" key="2">
    <source>
        <dbReference type="EMBL" id="EIY51877.1"/>
    </source>
</evidence>
<dbReference type="CDD" id="cd03801">
    <property type="entry name" value="GT4_PimA-like"/>
    <property type="match status" value="1"/>
</dbReference>
<dbReference type="PANTHER" id="PTHR12526:SF630">
    <property type="entry name" value="GLYCOSYLTRANSFERASE"/>
    <property type="match status" value="1"/>
</dbReference>
<proteinExistence type="predicted"/>
<reference evidence="2 3" key="1">
    <citation type="submission" date="2012-02" db="EMBL/GenBank/DDBJ databases">
        <title>The Genome Sequence of Bacteroides nordii CL02T12C05.</title>
        <authorList>
            <consortium name="The Broad Institute Genome Sequencing Platform"/>
            <person name="Earl A."/>
            <person name="Ward D."/>
            <person name="Feldgarden M."/>
            <person name="Gevers D."/>
            <person name="Zitomersky N.L."/>
            <person name="Coyne M.J."/>
            <person name="Comstock L.E."/>
            <person name="Young S.K."/>
            <person name="Zeng Q."/>
            <person name="Gargeya S."/>
            <person name="Fitzgerald M."/>
            <person name="Haas B."/>
            <person name="Abouelleil A."/>
            <person name="Alvarado L."/>
            <person name="Arachchi H.M."/>
            <person name="Berlin A."/>
            <person name="Chapman S.B."/>
            <person name="Gearin G."/>
            <person name="Goldberg J."/>
            <person name="Griggs A."/>
            <person name="Gujja S."/>
            <person name="Hansen M."/>
            <person name="Heiman D."/>
            <person name="Howarth C."/>
            <person name="Larimer J."/>
            <person name="Lui A."/>
            <person name="MacDonald P.J.P."/>
            <person name="McCowen C."/>
            <person name="Montmayeur A."/>
            <person name="Murphy C."/>
            <person name="Neiman D."/>
            <person name="Pearson M."/>
            <person name="Priest M."/>
            <person name="Roberts A."/>
            <person name="Saif S."/>
            <person name="Shea T."/>
            <person name="Sisk P."/>
            <person name="Stolte C."/>
            <person name="Sykes S."/>
            <person name="Wortman J."/>
            <person name="Nusbaum C."/>
            <person name="Birren B."/>
        </authorList>
    </citation>
    <scope>NUCLEOTIDE SEQUENCE [LARGE SCALE GENOMIC DNA]</scope>
    <source>
        <strain evidence="2 3">CL02T12C05</strain>
    </source>
</reference>
<dbReference type="Gene3D" id="3.40.50.2000">
    <property type="entry name" value="Glycogen Phosphorylase B"/>
    <property type="match status" value="2"/>
</dbReference>
<name>I8XP99_9BACE</name>
<comment type="caution">
    <text evidence="2">The sequence shown here is derived from an EMBL/GenBank/DDBJ whole genome shotgun (WGS) entry which is preliminary data.</text>
</comment>
<dbReference type="Pfam" id="PF00534">
    <property type="entry name" value="Glycos_transf_1"/>
    <property type="match status" value="1"/>
</dbReference>
<sequence>MKYKVLFLYNYLFHYRIPIWNILAEAFDLTVAYTYPAKQKDIDRCNFETIQLHYNQYSKFVWHKEDIFDMCNNYDVVVADGQISFVKYSLLGFRKRNFKLLYWCIGAPAGYNRHYGDGNRFYYWSNDIIHKKADAMIFYSQKAVNLHIDRGFSCKKLFVANNTVQVLKEEYKAANRNTILFIGTLYLEKGLQLLLDSYKKVYERNHNVINLVVVGGGIQFDAISDWIRQNGLFEKINMVGPVYDINKKAKYFRNSLACISPLQAGLSVLESMGYGVPFITSDNAITGGESFNIENGDNGLRITDISRLDEIIEDITLNPKKYIDMGRNAYNHYWSCRKPEDMANGIKDAIDSILQK</sequence>
<dbReference type="GeneID" id="69501084"/>
<dbReference type="AlphaFoldDB" id="I8XP99"/>
<evidence type="ECO:0000313" key="3">
    <source>
        <dbReference type="Proteomes" id="UP000003089"/>
    </source>
</evidence>
<dbReference type="EMBL" id="AGXS01000015">
    <property type="protein sequence ID" value="EIY51877.1"/>
    <property type="molecule type" value="Genomic_DNA"/>
</dbReference>
<protein>
    <recommendedName>
        <fullName evidence="1">Glycosyl transferase family 1 domain-containing protein</fullName>
    </recommendedName>
</protein>
<dbReference type="InterPro" id="IPR001296">
    <property type="entry name" value="Glyco_trans_1"/>
</dbReference>
<dbReference type="eggNOG" id="COG0438">
    <property type="taxonomic scope" value="Bacteria"/>
</dbReference>
<dbReference type="GO" id="GO:0016757">
    <property type="term" value="F:glycosyltransferase activity"/>
    <property type="evidence" value="ECO:0007669"/>
    <property type="project" value="InterPro"/>
</dbReference>
<feature type="domain" description="Glycosyl transferase family 1" evidence="1">
    <location>
        <begin position="172"/>
        <end position="331"/>
    </location>
</feature>
<dbReference type="PATRIC" id="fig|997884.3.peg.1447"/>
<dbReference type="SUPFAM" id="SSF53756">
    <property type="entry name" value="UDP-Glycosyltransferase/glycogen phosphorylase"/>
    <property type="match status" value="1"/>
</dbReference>
<dbReference type="PANTHER" id="PTHR12526">
    <property type="entry name" value="GLYCOSYLTRANSFERASE"/>
    <property type="match status" value="1"/>
</dbReference>